<reference evidence="18" key="1">
    <citation type="submission" date="2020-01" db="EMBL/GenBank/DDBJ databases">
        <authorList>
            <person name="Seo Y.L."/>
        </authorList>
    </citation>
    <scope>NUCLEOTIDE SEQUENCE</scope>
    <source>
        <strain evidence="18">R11</strain>
    </source>
</reference>
<dbReference type="Gene3D" id="1.10.1370.40">
    <property type="match status" value="3"/>
</dbReference>
<accession>A0A966DRK0</accession>
<proteinExistence type="inferred from homology"/>
<keyword evidence="16" id="KW-0732">Signal</keyword>
<feature type="domain" description="Peptidase M3A/M3B catalytic" evidence="17">
    <location>
        <begin position="265"/>
        <end position="713"/>
    </location>
</feature>
<evidence type="ECO:0000313" key="18">
    <source>
        <dbReference type="EMBL" id="NCD69173.1"/>
    </source>
</evidence>
<dbReference type="AlphaFoldDB" id="A0A966DRK0"/>
<dbReference type="FunFam" id="1.10.1370.40:FF:000001">
    <property type="entry name" value="Dipeptidyl carboxypeptidase II"/>
    <property type="match status" value="1"/>
</dbReference>
<dbReference type="FunFam" id="3.40.390.10:FF:000009">
    <property type="entry name" value="Oligopeptidase A"/>
    <property type="match status" value="1"/>
</dbReference>
<dbReference type="InterPro" id="IPR001567">
    <property type="entry name" value="Pept_M3A_M3B_dom"/>
</dbReference>
<dbReference type="GO" id="GO:0004222">
    <property type="term" value="F:metalloendopeptidase activity"/>
    <property type="evidence" value="ECO:0007669"/>
    <property type="project" value="InterPro"/>
</dbReference>
<dbReference type="PANTHER" id="PTHR43660">
    <property type="entry name" value="DIPEPTIDYL CARBOXYPEPTIDASE"/>
    <property type="match status" value="1"/>
</dbReference>
<dbReference type="CDD" id="cd06456">
    <property type="entry name" value="M3A_DCP"/>
    <property type="match status" value="1"/>
</dbReference>
<keyword evidence="8 15" id="KW-0862">Zinc</keyword>
<comment type="similarity">
    <text evidence="2 15">Belongs to the peptidase M3 family.</text>
</comment>
<evidence type="ECO:0000256" key="16">
    <source>
        <dbReference type="SAM" id="SignalP"/>
    </source>
</evidence>
<dbReference type="EC" id="3.4.15.5" evidence="12"/>
<evidence type="ECO:0000256" key="6">
    <source>
        <dbReference type="ARBA" id="ARBA00022723"/>
    </source>
</evidence>
<keyword evidence="5 15" id="KW-0645">Protease</keyword>
<evidence type="ECO:0000259" key="17">
    <source>
        <dbReference type="Pfam" id="PF01432"/>
    </source>
</evidence>
<comment type="subcellular location">
    <subcellularLocation>
        <location evidence="1">Cytoplasm</location>
    </subcellularLocation>
</comment>
<dbReference type="SUPFAM" id="SSF55486">
    <property type="entry name" value="Metalloproteases ('zincins'), catalytic domain"/>
    <property type="match status" value="1"/>
</dbReference>
<name>A0A966DRK0_9SPHI</name>
<dbReference type="PANTHER" id="PTHR43660:SF1">
    <property type="entry name" value="DIPEPTIDYL CARBOXYPEPTIDASE"/>
    <property type="match status" value="1"/>
</dbReference>
<keyword evidence="7 15" id="KW-0378">Hydrolase</keyword>
<evidence type="ECO:0000313" key="19">
    <source>
        <dbReference type="Proteomes" id="UP000638732"/>
    </source>
</evidence>
<dbReference type="Pfam" id="PF01432">
    <property type="entry name" value="Peptidase_M3"/>
    <property type="match status" value="1"/>
</dbReference>
<keyword evidence="19" id="KW-1185">Reference proteome</keyword>
<evidence type="ECO:0000256" key="13">
    <source>
        <dbReference type="ARBA" id="ARBA00070755"/>
    </source>
</evidence>
<gene>
    <name evidence="18" type="primary">dcp</name>
    <name evidence="18" type="ORF">GSY63_07380</name>
</gene>
<comment type="catalytic activity">
    <reaction evidence="10">
        <text>Hydrolysis of unblocked, C-terminal dipeptides from oligopeptides, with broad specificity. Does not hydrolyze bonds in which P1' is Pro, or both P1 and P1' are Gly.</text>
        <dbReference type="EC" id="3.4.15.5"/>
    </reaction>
</comment>
<evidence type="ECO:0000256" key="7">
    <source>
        <dbReference type="ARBA" id="ARBA00022801"/>
    </source>
</evidence>
<keyword evidence="6 15" id="KW-0479">Metal-binding</keyword>
<keyword evidence="3" id="KW-0963">Cytoplasm</keyword>
<comment type="caution">
    <text evidence="18">The sequence shown here is derived from an EMBL/GenBank/DDBJ whole genome shotgun (WGS) entry which is preliminary data.</text>
</comment>
<dbReference type="GO" id="GO:0004180">
    <property type="term" value="F:carboxypeptidase activity"/>
    <property type="evidence" value="ECO:0007669"/>
    <property type="project" value="UniProtKB-KW"/>
</dbReference>
<protein>
    <recommendedName>
        <fullName evidence="13">Dipeptidyl carboxypeptidase</fullName>
        <ecNumber evidence="12">3.4.15.5</ecNumber>
    </recommendedName>
    <alternativeName>
        <fullName evidence="14">Peptidyl-dipeptidase Dcp</fullName>
    </alternativeName>
</protein>
<dbReference type="GO" id="GO:0008241">
    <property type="term" value="F:peptidyl-dipeptidase activity"/>
    <property type="evidence" value="ECO:0007669"/>
    <property type="project" value="UniProtKB-EC"/>
</dbReference>
<keyword evidence="9 15" id="KW-0482">Metalloprotease</keyword>
<dbReference type="GO" id="GO:0046872">
    <property type="term" value="F:metal ion binding"/>
    <property type="evidence" value="ECO:0007669"/>
    <property type="project" value="UniProtKB-UniRule"/>
</dbReference>
<evidence type="ECO:0000256" key="2">
    <source>
        <dbReference type="ARBA" id="ARBA00006040"/>
    </source>
</evidence>
<evidence type="ECO:0000256" key="9">
    <source>
        <dbReference type="ARBA" id="ARBA00023049"/>
    </source>
</evidence>
<comment type="function">
    <text evidence="11">Removes dipeptides from the C-termini of N-blocked tripeptides, tetrapeptides and larger peptides.</text>
</comment>
<feature type="chain" id="PRO_5037401449" description="Dipeptidyl carboxypeptidase" evidence="16">
    <location>
        <begin position="21"/>
        <end position="716"/>
    </location>
</feature>
<dbReference type="InterPro" id="IPR045090">
    <property type="entry name" value="Pept_M3A_M3B"/>
</dbReference>
<evidence type="ECO:0000256" key="14">
    <source>
        <dbReference type="ARBA" id="ARBA00075608"/>
    </source>
</evidence>
<evidence type="ECO:0000256" key="10">
    <source>
        <dbReference type="ARBA" id="ARBA00052506"/>
    </source>
</evidence>
<evidence type="ECO:0000256" key="8">
    <source>
        <dbReference type="ARBA" id="ARBA00022833"/>
    </source>
</evidence>
<sequence length="716" mass="80458">MHKYMNLKKFSYLSVLALLAATTSCKRLSTAGADNGEETNPFFEASKLPLQAPDFAKIKDSDYQPALEEGMKQQQAEINKIAENTEAPTFENTLVALEKSGQLLTRVNNVFSLVSSANTNPTLQKVQEEEAPKLAANTDAIFLNTKLFKRVQTIYQKRNELKLDAESKRLVEYYEQKFELAGANLSESDKETLKKYNQEEAGLSAKFVNMVLAANKAGALLISDKAELAGLSDAEIQAAADNAKNTKQDGKWLISLQNTTQQPLLQSLSKRATRQKLFEASYNRAEKGDANDTRATIARIAELHALEAKLMGFRNYADWKLHDQMAQTPEAVEKFLAQLIPAATSKAKAEAADIQALIDQQKGGFKLEPWDWNYYAEQVRKAKYNLDENEIKPYFELDKVLKDGVFYAANQLYGLTFKERKDLPVYQEDVRVFDVFDKDSTQLGIFYCDYFKRDNKNGGAWMNNIVGQSKLLNQKPVIYNVCNFTKPAPGKPALISADDAKTMFHEFGHGLHGLFANQQYPTLASPNTARDYVEFPSQFNEHWMMDPKIFAHFAVHYQTGAPMPQALVDKIKKAGTFNQGYALTEALGGDAIDMAWNTLGADNAKQDVDKFEAAALAKAGLNLSQVPPRYRSSYFLHIWANGYAAGYYAYAWTEMLDDDAYSWFEENGGLTRANGQRFRDMILSKGNTENYGDMFKAFRGHEPDIKSMLKSRGLVK</sequence>
<dbReference type="Proteomes" id="UP000638732">
    <property type="component" value="Unassembled WGS sequence"/>
</dbReference>
<dbReference type="GO" id="GO:0005829">
    <property type="term" value="C:cytosol"/>
    <property type="evidence" value="ECO:0007669"/>
    <property type="project" value="UniProtKB-ARBA"/>
</dbReference>
<evidence type="ECO:0000256" key="12">
    <source>
        <dbReference type="ARBA" id="ARBA00066668"/>
    </source>
</evidence>
<evidence type="ECO:0000256" key="11">
    <source>
        <dbReference type="ARBA" id="ARBA00054529"/>
    </source>
</evidence>
<dbReference type="NCBIfam" id="NF007624">
    <property type="entry name" value="PRK10280.1"/>
    <property type="match status" value="1"/>
</dbReference>
<evidence type="ECO:0000256" key="15">
    <source>
        <dbReference type="RuleBase" id="RU003435"/>
    </source>
</evidence>
<evidence type="ECO:0000256" key="3">
    <source>
        <dbReference type="ARBA" id="ARBA00022490"/>
    </source>
</evidence>
<dbReference type="GO" id="GO:0006508">
    <property type="term" value="P:proteolysis"/>
    <property type="evidence" value="ECO:0007669"/>
    <property type="project" value="UniProtKB-KW"/>
</dbReference>
<organism evidence="18 19">
    <name type="scientific">Mucilaginibacter agri</name>
    <dbReference type="NCBI Taxonomy" id="2695265"/>
    <lineage>
        <taxon>Bacteria</taxon>
        <taxon>Pseudomonadati</taxon>
        <taxon>Bacteroidota</taxon>
        <taxon>Sphingobacteriia</taxon>
        <taxon>Sphingobacteriales</taxon>
        <taxon>Sphingobacteriaceae</taxon>
        <taxon>Mucilaginibacter</taxon>
    </lineage>
</organism>
<dbReference type="EMBL" id="WWEO01000041">
    <property type="protein sequence ID" value="NCD69173.1"/>
    <property type="molecule type" value="Genomic_DNA"/>
</dbReference>
<evidence type="ECO:0000256" key="4">
    <source>
        <dbReference type="ARBA" id="ARBA00022645"/>
    </source>
</evidence>
<reference evidence="18" key="2">
    <citation type="submission" date="2020-10" db="EMBL/GenBank/DDBJ databases">
        <title>Mucilaginibacter sp. nov., isolated from soil.</title>
        <authorList>
            <person name="Jeon C.O."/>
        </authorList>
    </citation>
    <scope>NUCLEOTIDE SEQUENCE</scope>
    <source>
        <strain evidence="18">R11</strain>
    </source>
</reference>
<keyword evidence="4 18" id="KW-0121">Carboxypeptidase</keyword>
<evidence type="ECO:0000256" key="1">
    <source>
        <dbReference type="ARBA" id="ARBA00004496"/>
    </source>
</evidence>
<comment type="cofactor">
    <cofactor evidence="15">
        <name>Zn(2+)</name>
        <dbReference type="ChEBI" id="CHEBI:29105"/>
    </cofactor>
    <text evidence="15">Binds 1 zinc ion.</text>
</comment>
<feature type="signal peptide" evidence="16">
    <location>
        <begin position="1"/>
        <end position="20"/>
    </location>
</feature>
<evidence type="ECO:0000256" key="5">
    <source>
        <dbReference type="ARBA" id="ARBA00022670"/>
    </source>
</evidence>
<dbReference type="PROSITE" id="PS51257">
    <property type="entry name" value="PROKAR_LIPOPROTEIN"/>
    <property type="match status" value="1"/>
</dbReference>
<dbReference type="InterPro" id="IPR034005">
    <property type="entry name" value="M3A_DCP"/>
</dbReference>